<keyword evidence="3" id="KW-1185">Reference proteome</keyword>
<dbReference type="Proteomes" id="UP000823046">
    <property type="component" value="Unassembled WGS sequence"/>
</dbReference>
<proteinExistence type="predicted"/>
<evidence type="ECO:0000313" key="3">
    <source>
        <dbReference type="Proteomes" id="UP000823046"/>
    </source>
</evidence>
<comment type="caution">
    <text evidence="2">The sequence shown here is derived from an EMBL/GenBank/DDBJ whole genome shotgun (WGS) entry which is preliminary data.</text>
</comment>
<organism evidence="2 3">
    <name type="scientific">Cardiosporidium cionae</name>
    <dbReference type="NCBI Taxonomy" id="476202"/>
    <lineage>
        <taxon>Eukaryota</taxon>
        <taxon>Sar</taxon>
        <taxon>Alveolata</taxon>
        <taxon>Apicomplexa</taxon>
        <taxon>Aconoidasida</taxon>
        <taxon>Nephromycida</taxon>
        <taxon>Cardiosporidium</taxon>
    </lineage>
</organism>
<feature type="region of interest" description="Disordered" evidence="1">
    <location>
        <begin position="1"/>
        <end position="29"/>
    </location>
</feature>
<sequence>MDASAPRAADATASPRTTGASSSPQPAAEPLVRAAIDGSKLILRLGSGAHVVAELPSRLLVGTEHLKITRLASKFTISSQSEKPQLAIIDGSTNHIFFPIHLDMYGIVYTVEGCSHVIVGNVTVCKVNNRAFPFKVCNKFVAPLASELINGGAVGNGENSSNRSSSSLKENQAGNELLLKNYRKNLQKNEIKHTVFLKGDESLTRLVLSNGEKLMIHSGRIIAWTAGISFTYRRCCCLKKVLAVQAENCGAVWIFNPYRYTTGTPIHKHGYSVN</sequence>
<gene>
    <name evidence="2" type="ORF">IE077_002122</name>
</gene>
<protein>
    <recommendedName>
        <fullName evidence="4">Altered inheritance of mitochondria protein 24, mitochondrial</fullName>
    </recommendedName>
</protein>
<evidence type="ECO:0008006" key="4">
    <source>
        <dbReference type="Google" id="ProtNLM"/>
    </source>
</evidence>
<reference evidence="2 3" key="1">
    <citation type="journal article" date="2020" name="bioRxiv">
        <title>Metabolic contributions of an alphaproteobacterial endosymbiont in the apicomplexan Cardiosporidium cionae.</title>
        <authorList>
            <person name="Hunter E.S."/>
            <person name="Paight C.J."/>
            <person name="Lane C.E."/>
        </authorList>
    </citation>
    <scope>NUCLEOTIDE SEQUENCE [LARGE SCALE GENOMIC DNA]</scope>
    <source>
        <strain evidence="2">ESH_2018</strain>
    </source>
</reference>
<feature type="compositionally biased region" description="Low complexity" evidence="1">
    <location>
        <begin position="1"/>
        <end position="17"/>
    </location>
</feature>
<dbReference type="EMBL" id="JADAQX010000190">
    <property type="protein sequence ID" value="KAF8821360.1"/>
    <property type="molecule type" value="Genomic_DNA"/>
</dbReference>
<name>A0ABQ7JBH5_9APIC</name>
<evidence type="ECO:0000256" key="1">
    <source>
        <dbReference type="SAM" id="MobiDB-lite"/>
    </source>
</evidence>
<evidence type="ECO:0000313" key="2">
    <source>
        <dbReference type="EMBL" id="KAF8821360.1"/>
    </source>
</evidence>
<accession>A0ABQ7JBH5</accession>